<sequence length="410" mass="45275">MTDAKLSRPVMWSRPLLDLTLRMGHSDAPKSGCGESIEVSHDDSGSEADGKCQYKPTVEGSSGLVLSYDLEQKHLNLPMTMDTLNRKEYRVSEVDAPFLSRSQQLIEMCSRQQDKVSSGKDIWWKARPVQEHMLDLNTERLTEPVIEHVAAQCSDELRSSSSPALSEGSRSPGPENSATVMDSSISTQGSEPRQFACSYCQRKFPTSQALGGHQNAHKRERSAARRAQRCNNALAQRYNSLAPMQPHGSFTLQPTSVNRSLGVQAHSGIHKNQNIVSNMSLPGAYVLPQGHHGWFRPTIITQPAVGKCIQPEVINRQGNGIARFSGDQVFPTRGFSSFSDNDGDSKRWPGSFHHVVQAGDQDHVRSQTISSNEDVKGLRTSQSQTCDALKLTVHLEESPRLDLSLRLGFT</sequence>
<evidence type="ECO:0000313" key="2">
    <source>
        <dbReference type="Proteomes" id="UP001162992"/>
    </source>
</evidence>
<comment type="caution">
    <text evidence="1">The sequence shown here is derived from an EMBL/GenBank/DDBJ whole genome shotgun (WGS) entry which is preliminary data.</text>
</comment>
<reference evidence="2" key="1">
    <citation type="journal article" date="2024" name="Proc. Natl. Acad. Sci. U.S.A.">
        <title>Extraordinary preservation of gene collinearity over three hundred million years revealed in homosporous lycophytes.</title>
        <authorList>
            <person name="Li C."/>
            <person name="Wickell D."/>
            <person name="Kuo L.Y."/>
            <person name="Chen X."/>
            <person name="Nie B."/>
            <person name="Liao X."/>
            <person name="Peng D."/>
            <person name="Ji J."/>
            <person name="Jenkins J."/>
            <person name="Williams M."/>
            <person name="Shu S."/>
            <person name="Plott C."/>
            <person name="Barry K."/>
            <person name="Rajasekar S."/>
            <person name="Grimwood J."/>
            <person name="Han X."/>
            <person name="Sun S."/>
            <person name="Hou Z."/>
            <person name="He W."/>
            <person name="Dai G."/>
            <person name="Sun C."/>
            <person name="Schmutz J."/>
            <person name="Leebens-Mack J.H."/>
            <person name="Li F.W."/>
            <person name="Wang L."/>
        </authorList>
    </citation>
    <scope>NUCLEOTIDE SEQUENCE [LARGE SCALE GENOMIC DNA]</scope>
    <source>
        <strain evidence="2">cv. PW_Plant_1</strain>
    </source>
</reference>
<accession>A0ACC2DBF8</accession>
<name>A0ACC2DBF8_DIPCM</name>
<gene>
    <name evidence="1" type="ORF">O6H91_06G009900</name>
</gene>
<evidence type="ECO:0000313" key="1">
    <source>
        <dbReference type="EMBL" id="KAJ7551312.1"/>
    </source>
</evidence>
<organism evidence="1 2">
    <name type="scientific">Diphasiastrum complanatum</name>
    <name type="common">Issler's clubmoss</name>
    <name type="synonym">Lycopodium complanatum</name>
    <dbReference type="NCBI Taxonomy" id="34168"/>
    <lineage>
        <taxon>Eukaryota</taxon>
        <taxon>Viridiplantae</taxon>
        <taxon>Streptophyta</taxon>
        <taxon>Embryophyta</taxon>
        <taxon>Tracheophyta</taxon>
        <taxon>Lycopodiopsida</taxon>
        <taxon>Lycopodiales</taxon>
        <taxon>Lycopodiaceae</taxon>
        <taxon>Lycopodioideae</taxon>
        <taxon>Diphasiastrum</taxon>
    </lineage>
</organism>
<dbReference type="EMBL" id="CM055097">
    <property type="protein sequence ID" value="KAJ7551312.1"/>
    <property type="molecule type" value="Genomic_DNA"/>
</dbReference>
<protein>
    <submittedName>
        <fullName evidence="1">Uncharacterized protein</fullName>
    </submittedName>
</protein>
<proteinExistence type="predicted"/>
<keyword evidence="2" id="KW-1185">Reference proteome</keyword>
<dbReference type="Proteomes" id="UP001162992">
    <property type="component" value="Chromosome 6"/>
</dbReference>